<dbReference type="EMBL" id="KZ819331">
    <property type="protein sequence ID" value="PWN19369.1"/>
    <property type="molecule type" value="Genomic_DNA"/>
</dbReference>
<dbReference type="OrthoDB" id="2548253at2759"/>
<feature type="region of interest" description="Disordered" evidence="1">
    <location>
        <begin position="1"/>
        <end position="42"/>
    </location>
</feature>
<feature type="compositionally biased region" description="Low complexity" evidence="1">
    <location>
        <begin position="21"/>
        <end position="38"/>
    </location>
</feature>
<evidence type="ECO:0000256" key="2">
    <source>
        <dbReference type="SAM" id="Phobius"/>
    </source>
</evidence>
<feature type="transmembrane region" description="Helical" evidence="2">
    <location>
        <begin position="690"/>
        <end position="711"/>
    </location>
</feature>
<dbReference type="AlphaFoldDB" id="A0A316U1Y7"/>
<keyword evidence="4" id="KW-1185">Reference proteome</keyword>
<keyword evidence="2" id="KW-0812">Transmembrane</keyword>
<keyword evidence="2" id="KW-0472">Membrane</keyword>
<dbReference type="RefSeq" id="XP_025346529.1">
    <property type="nucleotide sequence ID" value="XM_025492893.1"/>
</dbReference>
<feature type="transmembrane region" description="Helical" evidence="2">
    <location>
        <begin position="739"/>
        <end position="762"/>
    </location>
</feature>
<organism evidence="3 4">
    <name type="scientific">Pseudomicrostroma glucosiphilum</name>
    <dbReference type="NCBI Taxonomy" id="1684307"/>
    <lineage>
        <taxon>Eukaryota</taxon>
        <taxon>Fungi</taxon>
        <taxon>Dikarya</taxon>
        <taxon>Basidiomycota</taxon>
        <taxon>Ustilaginomycotina</taxon>
        <taxon>Exobasidiomycetes</taxon>
        <taxon>Microstromatales</taxon>
        <taxon>Microstromatales incertae sedis</taxon>
        <taxon>Pseudomicrostroma</taxon>
    </lineage>
</organism>
<evidence type="ECO:0000313" key="3">
    <source>
        <dbReference type="EMBL" id="PWN19369.1"/>
    </source>
</evidence>
<feature type="transmembrane region" description="Helical" evidence="2">
    <location>
        <begin position="783"/>
        <end position="807"/>
    </location>
</feature>
<proteinExistence type="predicted"/>
<evidence type="ECO:0000256" key="1">
    <source>
        <dbReference type="SAM" id="MobiDB-lite"/>
    </source>
</evidence>
<protein>
    <submittedName>
        <fullName evidence="3">Uncharacterized protein</fullName>
    </submittedName>
</protein>
<feature type="transmembrane region" description="Helical" evidence="2">
    <location>
        <begin position="622"/>
        <end position="641"/>
    </location>
</feature>
<dbReference type="Proteomes" id="UP000245942">
    <property type="component" value="Unassembled WGS sequence"/>
</dbReference>
<accession>A0A316U1Y7</accession>
<evidence type="ECO:0000313" key="4">
    <source>
        <dbReference type="Proteomes" id="UP000245942"/>
    </source>
</evidence>
<feature type="transmembrane region" description="Helical" evidence="2">
    <location>
        <begin position="48"/>
        <end position="70"/>
    </location>
</feature>
<feature type="transmembrane region" description="Helical" evidence="2">
    <location>
        <begin position="590"/>
        <end position="610"/>
    </location>
</feature>
<keyword evidence="2" id="KW-1133">Transmembrane helix</keyword>
<name>A0A316U1Y7_9BASI</name>
<gene>
    <name evidence="3" type="ORF">BCV69DRAFT_284000</name>
</gene>
<reference evidence="3 4" key="1">
    <citation type="journal article" date="2018" name="Mol. Biol. Evol.">
        <title>Broad Genomic Sampling Reveals a Smut Pathogenic Ancestry of the Fungal Clade Ustilaginomycotina.</title>
        <authorList>
            <person name="Kijpornyongpan T."/>
            <person name="Mondo S.J."/>
            <person name="Barry K."/>
            <person name="Sandor L."/>
            <person name="Lee J."/>
            <person name="Lipzen A."/>
            <person name="Pangilinan J."/>
            <person name="LaButti K."/>
            <person name="Hainaut M."/>
            <person name="Henrissat B."/>
            <person name="Grigoriev I.V."/>
            <person name="Spatafora J.W."/>
            <person name="Aime M.C."/>
        </authorList>
    </citation>
    <scope>NUCLEOTIDE SEQUENCE [LARGE SCALE GENOMIC DNA]</scope>
    <source>
        <strain evidence="3 4">MCA 4718</strain>
    </source>
</reference>
<feature type="transmembrane region" description="Helical" evidence="2">
    <location>
        <begin position="555"/>
        <end position="578"/>
    </location>
</feature>
<dbReference type="GeneID" id="37014627"/>
<sequence>MSRGYQAGEPLRNRRPPPSSSTPSSPTTPAASSNGSSTRKGRSWCSSICKLLLIIQVLASLAVVVIALYFGGGVLRELNHPHSDITFNHKKHPVAQAKPPLVEPLINASTPFDIVATVWLDVTQHLDQGHSLPAGFETVTYLLPNTTVQERRTDAILYQDVLFRSVTMDSFVFGSVPLDVPIEPLYTQVLGPSSLRITFTLRPDEQTVTDLGELEGRMTIHPNTSLTLPRSLSSANAVKSRTGRLVLQDVLDHTAPSVPLLKLLPSKYYLQGDLPGFNCTGGNSSQSFSPRPLQNLSPLVPSFMDNSYASRHFVKNLTHDQDGNRYYIGDSKLCQIFHPHIRSRVNVVLLRDERHFALPDWGFRQQTAMRNSAPCWEARPEDEELPGACYDIRRNGPLEQLLQFRAKSNEGQELKMEDVAFRWSPVLYDGGPASTGPAQHQQLPHLRPGSEAALARLAAKQGACDTSILSPEAASPEFFHIDLSVHFAAHRMLRSWTLSWVEPVMPNATTAWDVEEGKHKEMINTFLPEEENYWELWTSIALGSAAHPRSKTRGAIAMGLIFGLAESLELGLALIYWYTRSNTLGLSHNAQWMIATATALSIPAQMRPWIAGIRSSPDIFYHVYWAISFLPILLVLLNIVWQIRILLRLMPVTKTSAAGGRRLLGLLSTNIVQRPESKQEYKSRMAERDLLQWWPVVSFVVVYLFTTVIPIGDRHILSGSGCYLKPSQSESGHWLFEHLFSTLPGILIGSASLTQLAFNFVSPRFAIDASRQSATSTLQRRRGNFAGTLKIAAWLAFVEQTIAIVLPRYERLGGHFLSKAPLTVEQAGTWLVSTLTFAQALVLPSVKQKAWYVDEDDEPEADEIPQNASYELIT</sequence>